<dbReference type="PANTHER" id="PTHR33797">
    <property type="entry name" value="ORGANIC HYDROPEROXIDE RESISTANCE PROTEIN-LIKE"/>
    <property type="match status" value="1"/>
</dbReference>
<dbReference type="InterPro" id="IPR015946">
    <property type="entry name" value="KH_dom-like_a/b"/>
</dbReference>
<dbReference type="InterPro" id="IPR036102">
    <property type="entry name" value="OsmC/Ohrsf"/>
</dbReference>
<dbReference type="AlphaFoldDB" id="A0A8H5H7A6"/>
<dbReference type="OrthoDB" id="60422at2759"/>
<dbReference type="Gene3D" id="2.20.25.10">
    <property type="match status" value="1"/>
</dbReference>
<dbReference type="EMBL" id="JAACJN010000082">
    <property type="protein sequence ID" value="KAF5377730.1"/>
    <property type="molecule type" value="Genomic_DNA"/>
</dbReference>
<dbReference type="InterPro" id="IPR019953">
    <property type="entry name" value="OHR"/>
</dbReference>
<comment type="caution">
    <text evidence="1">The sequence shown here is derived from an EMBL/GenBank/DDBJ whole genome shotgun (WGS) entry which is preliminary data.</text>
</comment>
<accession>A0A8H5H7A6</accession>
<sequence length="265" mass="28249">MPNQLLGQATIVHLTERTANLGRRNMAGIINPKTIFERTSAKISSEAGNDVTVALRHAPTTFLIPIVRARDTCNLILSLLSAFTVHIMFAARRLALNSSRLARAPSRTLVTLKDHKYTAHAVAQGAGRNGEVSSNGLDLKLASPKEMGGNGNGQNPEQLFAMGYSGVFIKATLNEHMLMRANRAQACLLGAIQAVAKNLGKTEMAKNAKVHASVHIGAAEGMSGFGIAVDMKVEGIDEELLKAGHEFCPYSRLLKNGGVVNVSLA</sequence>
<name>A0A8H5H7A6_9AGAR</name>
<proteinExistence type="predicted"/>
<dbReference type="Proteomes" id="UP000518752">
    <property type="component" value="Unassembled WGS sequence"/>
</dbReference>
<protein>
    <submittedName>
        <fullName evidence="1">Uncharacterized protein</fullName>
    </submittedName>
</protein>
<reference evidence="1 2" key="1">
    <citation type="journal article" date="2020" name="ISME J.">
        <title>Uncovering the hidden diversity of litter-decomposition mechanisms in mushroom-forming fungi.</title>
        <authorList>
            <person name="Floudas D."/>
            <person name="Bentzer J."/>
            <person name="Ahren D."/>
            <person name="Johansson T."/>
            <person name="Persson P."/>
            <person name="Tunlid A."/>
        </authorList>
    </citation>
    <scope>NUCLEOTIDE SEQUENCE [LARGE SCALE GENOMIC DNA]</scope>
    <source>
        <strain evidence="1 2">CBS 406.79</strain>
    </source>
</reference>
<organism evidence="1 2">
    <name type="scientific">Collybiopsis confluens</name>
    <dbReference type="NCBI Taxonomy" id="2823264"/>
    <lineage>
        <taxon>Eukaryota</taxon>
        <taxon>Fungi</taxon>
        <taxon>Dikarya</taxon>
        <taxon>Basidiomycota</taxon>
        <taxon>Agaricomycotina</taxon>
        <taxon>Agaricomycetes</taxon>
        <taxon>Agaricomycetidae</taxon>
        <taxon>Agaricales</taxon>
        <taxon>Marasmiineae</taxon>
        <taxon>Omphalotaceae</taxon>
        <taxon>Collybiopsis</taxon>
    </lineage>
</organism>
<dbReference type="GO" id="GO:0006979">
    <property type="term" value="P:response to oxidative stress"/>
    <property type="evidence" value="ECO:0007669"/>
    <property type="project" value="InterPro"/>
</dbReference>
<gene>
    <name evidence="1" type="ORF">D9757_009360</name>
</gene>
<dbReference type="SUPFAM" id="SSF82784">
    <property type="entry name" value="OsmC-like"/>
    <property type="match status" value="1"/>
</dbReference>
<evidence type="ECO:0000313" key="1">
    <source>
        <dbReference type="EMBL" id="KAF5377730.1"/>
    </source>
</evidence>
<keyword evidence="2" id="KW-1185">Reference proteome</keyword>
<dbReference type="Gene3D" id="3.30.300.20">
    <property type="match status" value="1"/>
</dbReference>
<evidence type="ECO:0000313" key="2">
    <source>
        <dbReference type="Proteomes" id="UP000518752"/>
    </source>
</evidence>
<dbReference type="PANTHER" id="PTHR33797:SF2">
    <property type="entry name" value="ORGANIC HYDROPEROXIDE RESISTANCE PROTEIN-LIKE"/>
    <property type="match status" value="1"/>
</dbReference>